<dbReference type="GO" id="GO:0005634">
    <property type="term" value="C:nucleus"/>
    <property type="evidence" value="ECO:0007669"/>
    <property type="project" value="InterPro"/>
</dbReference>
<dbReference type="Proteomes" id="UP000322873">
    <property type="component" value="Unassembled WGS sequence"/>
</dbReference>
<evidence type="ECO:0000313" key="2">
    <source>
        <dbReference type="EMBL" id="KAA8566553.1"/>
    </source>
</evidence>
<feature type="region of interest" description="Disordered" evidence="1">
    <location>
        <begin position="164"/>
        <end position="197"/>
    </location>
</feature>
<dbReference type="GO" id="GO:0005737">
    <property type="term" value="C:cytoplasm"/>
    <property type="evidence" value="ECO:0007669"/>
    <property type="project" value="InterPro"/>
</dbReference>
<evidence type="ECO:0000256" key="1">
    <source>
        <dbReference type="SAM" id="MobiDB-lite"/>
    </source>
</evidence>
<dbReference type="AlphaFoldDB" id="A0A5M9JDY6"/>
<name>A0A5M9JDY6_MONFR</name>
<gene>
    <name evidence="2" type="ORF">EYC84_009103</name>
</gene>
<dbReference type="Pfam" id="PF09421">
    <property type="entry name" value="FRQ"/>
    <property type="match status" value="1"/>
</dbReference>
<dbReference type="GO" id="GO:0007623">
    <property type="term" value="P:circadian rhythm"/>
    <property type="evidence" value="ECO:0007669"/>
    <property type="project" value="InterPro"/>
</dbReference>
<keyword evidence="3" id="KW-1185">Reference proteome</keyword>
<comment type="caution">
    <text evidence="2">The sequence shown here is derived from an EMBL/GenBank/DDBJ whole genome shotgun (WGS) entry which is preliminary data.</text>
</comment>
<protein>
    <submittedName>
        <fullName evidence="2">Uncharacterized protein</fullName>
    </submittedName>
</protein>
<dbReference type="EMBL" id="VICG01000012">
    <property type="protein sequence ID" value="KAA8566553.1"/>
    <property type="molecule type" value="Genomic_DNA"/>
</dbReference>
<sequence length="323" mass="35914">MKVSYHKNYHGGFASPEGARNNFVSRDDGPMIFYNGIKFFSDLSGDRGNCSLLPFRPFKDYSKGVDLFQTPETRPQTPSVLSDDMDFEFTTDMTCDVPESPPPLVNFSACGLGGVQPADHFLYKVHTRWTVDGDHIPVKVSKFSAPRSTSKKMVHTIPKSSLDSFYNSDPQDKADSMVSKLNRPTARANESTSPLPLHSYENLPVKAEKYIRRTCNARAYTGEYSDSSSFSGIAHLRDEPLEKDEDLMSDNDIQVSSNYDAMDVEDDDSIDMLAYARGIDPRAVAAQEENYEREASDKSVELGSDASNSLVPVGFMEVSESDL</sequence>
<evidence type="ECO:0000313" key="3">
    <source>
        <dbReference type="Proteomes" id="UP000322873"/>
    </source>
</evidence>
<accession>A0A5M9JDY6</accession>
<feature type="compositionally biased region" description="Basic and acidic residues" evidence="1">
    <location>
        <begin position="290"/>
        <end position="300"/>
    </location>
</feature>
<reference evidence="2 3" key="1">
    <citation type="submission" date="2019-06" db="EMBL/GenBank/DDBJ databases">
        <title>Genome Sequence of the Brown Rot Fungal Pathogen Monilinia fructicola.</title>
        <authorList>
            <person name="De Miccolis Angelini R.M."/>
            <person name="Landi L."/>
            <person name="Abate D."/>
            <person name="Pollastro S."/>
            <person name="Romanazzi G."/>
            <person name="Faretra F."/>
        </authorList>
    </citation>
    <scope>NUCLEOTIDE SEQUENCE [LARGE SCALE GENOMIC DNA]</scope>
    <source>
        <strain evidence="2 3">Mfrc123</strain>
    </source>
</reference>
<feature type="region of interest" description="Disordered" evidence="1">
    <location>
        <begin position="283"/>
        <end position="306"/>
    </location>
</feature>
<dbReference type="InterPro" id="IPR018554">
    <property type="entry name" value="FRQ"/>
</dbReference>
<organism evidence="2 3">
    <name type="scientific">Monilinia fructicola</name>
    <name type="common">Brown rot fungus</name>
    <name type="synonym">Ciboria fructicola</name>
    <dbReference type="NCBI Taxonomy" id="38448"/>
    <lineage>
        <taxon>Eukaryota</taxon>
        <taxon>Fungi</taxon>
        <taxon>Dikarya</taxon>
        <taxon>Ascomycota</taxon>
        <taxon>Pezizomycotina</taxon>
        <taxon>Leotiomycetes</taxon>
        <taxon>Helotiales</taxon>
        <taxon>Sclerotiniaceae</taxon>
        <taxon>Monilinia</taxon>
    </lineage>
</organism>
<dbReference type="VEuPathDB" id="FungiDB:MFRU_042g00550"/>
<proteinExistence type="predicted"/>
<dbReference type="GO" id="GO:0006355">
    <property type="term" value="P:regulation of DNA-templated transcription"/>
    <property type="evidence" value="ECO:0007669"/>
    <property type="project" value="InterPro"/>
</dbReference>